<feature type="region of interest" description="Disordered" evidence="1">
    <location>
        <begin position="408"/>
        <end position="434"/>
    </location>
</feature>
<feature type="compositionally biased region" description="Low complexity" evidence="1">
    <location>
        <begin position="762"/>
        <end position="772"/>
    </location>
</feature>
<reference evidence="2 3" key="1">
    <citation type="submission" date="2017-05" db="EMBL/GenBank/DDBJ databases">
        <title>The Genome Sequence of Tsuchiyaea wingfieldii DSM 27421.</title>
        <authorList>
            <person name="Cuomo C."/>
            <person name="Passer A."/>
            <person name="Billmyre B."/>
            <person name="Heitman J."/>
        </authorList>
    </citation>
    <scope>NUCLEOTIDE SEQUENCE [LARGE SCALE GENOMIC DNA]</scope>
    <source>
        <strain evidence="2 3">DSM 27421</strain>
    </source>
</reference>
<evidence type="ECO:0008006" key="4">
    <source>
        <dbReference type="Google" id="ProtNLM"/>
    </source>
</evidence>
<proteinExistence type="predicted"/>
<dbReference type="Proteomes" id="UP000322245">
    <property type="component" value="Unassembled WGS sequence"/>
</dbReference>
<organism evidence="2 3">
    <name type="scientific">Cryptococcus floricola</name>
    <dbReference type="NCBI Taxonomy" id="2591691"/>
    <lineage>
        <taxon>Eukaryota</taxon>
        <taxon>Fungi</taxon>
        <taxon>Dikarya</taxon>
        <taxon>Basidiomycota</taxon>
        <taxon>Agaricomycotina</taxon>
        <taxon>Tremellomycetes</taxon>
        <taxon>Tremellales</taxon>
        <taxon>Cryptococcaceae</taxon>
        <taxon>Cryptococcus</taxon>
    </lineage>
</organism>
<dbReference type="EMBL" id="NIDF01000098">
    <property type="protein sequence ID" value="TYJ53190.1"/>
    <property type="molecule type" value="Genomic_DNA"/>
</dbReference>
<evidence type="ECO:0000313" key="3">
    <source>
        <dbReference type="Proteomes" id="UP000322245"/>
    </source>
</evidence>
<feature type="compositionally biased region" description="Low complexity" evidence="1">
    <location>
        <begin position="196"/>
        <end position="213"/>
    </location>
</feature>
<accession>A0A5D3AT08</accession>
<feature type="compositionally biased region" description="Gly residues" evidence="1">
    <location>
        <begin position="93"/>
        <end position="102"/>
    </location>
</feature>
<dbReference type="AlphaFoldDB" id="A0A5D3AT08"/>
<feature type="compositionally biased region" description="Pro residues" evidence="1">
    <location>
        <begin position="1"/>
        <end position="19"/>
    </location>
</feature>
<feature type="region of interest" description="Disordered" evidence="1">
    <location>
        <begin position="528"/>
        <end position="636"/>
    </location>
</feature>
<feature type="compositionally biased region" description="Basic residues" evidence="1">
    <location>
        <begin position="412"/>
        <end position="424"/>
    </location>
</feature>
<feature type="region of interest" description="Disordered" evidence="1">
    <location>
        <begin position="739"/>
        <end position="779"/>
    </location>
</feature>
<feature type="compositionally biased region" description="Low complexity" evidence="1">
    <location>
        <begin position="108"/>
        <end position="120"/>
    </location>
</feature>
<keyword evidence="3" id="KW-1185">Reference proteome</keyword>
<feature type="region of interest" description="Disordered" evidence="1">
    <location>
        <begin position="1"/>
        <end position="267"/>
    </location>
</feature>
<feature type="compositionally biased region" description="Basic and acidic residues" evidence="1">
    <location>
        <begin position="68"/>
        <end position="92"/>
    </location>
</feature>
<feature type="compositionally biased region" description="Basic and acidic residues" evidence="1">
    <location>
        <begin position="528"/>
        <end position="544"/>
    </location>
</feature>
<protein>
    <recommendedName>
        <fullName evidence="4">Something about silencing protein 4 domain-containing protein</fullName>
    </recommendedName>
</protein>
<feature type="compositionally biased region" description="Polar residues" evidence="1">
    <location>
        <begin position="597"/>
        <end position="606"/>
    </location>
</feature>
<comment type="caution">
    <text evidence="2">The sequence shown here is derived from an EMBL/GenBank/DDBJ whole genome shotgun (WGS) entry which is preliminary data.</text>
</comment>
<evidence type="ECO:0000313" key="2">
    <source>
        <dbReference type="EMBL" id="TYJ53190.1"/>
    </source>
</evidence>
<name>A0A5D3AT08_9TREE</name>
<feature type="compositionally biased region" description="Polar residues" evidence="1">
    <location>
        <begin position="238"/>
        <end position="257"/>
    </location>
</feature>
<evidence type="ECO:0000256" key="1">
    <source>
        <dbReference type="SAM" id="MobiDB-lite"/>
    </source>
</evidence>
<sequence length="804" mass="86253">MSPQRPAHPAPSPQTPSPQTPSAHPRRAPTPDSVRRGTVILPVSARLGLGEDVGSSPDPLAGSGSDLDDWKGVDGGKRGGRGETRLARELGKGDGVSKGLGGFQQEVLTDTTTGDELGTDPSSQDTFDISLNGVASPQKQQHQSNNLQTPSTPSATVPSALDGTPTRQSQQPRGRGGKFMKKPPGEKKAKNRTPKVKVPAAPKPVAVPATATGVGAGQAITPGPSRPTRATAATQTPKGTPSASASKPPQTATTPSTPLDAKGKGKAVERRVLPARIRRATGGGAEGMRDVEEMIIDWVQRWGEPVTTPPDDMPILVTTISLDLLQPPVTTISPSNPNAPSITLTPSRPSISNHPFPPADTASTTTGIVDHGGEQRLKKEEMIETPGWVMVNPGDDDMEEAREELEGGIGKAKVHSSPVKRLRKVHDEPEEDTSDAHYAGLHRKFEAFERRQRLREKEKLQFERYKMGNRIELLKQVAKPSWASIVSTILARGTSEWDAGRKKVEKEGEEWLRERLVKEGREVMKRYDELLPAESRKQKGDRHSSPSQTPEPSVLPARVAALRDPAFTSSKRKRSSIGLSAETAKEDETPIKAAKASNGQRRSQVFESGGYEEVTPSRRKNSIRTHQPPNISEAPALSVLPTAEPLFVPPLTASGMPVLVEAASRRELAIKEQEESKSRSGAPREGRLIKYEKTRISRRLDLVSPFGMPVPGVVEYKSEFTLTDEEDFWPIIAEREETANQHRRQSLLNTPGTPGPGLSLMASSSDTTESGSSGAGGGSAQLRVSGMVGLVGVADAKVGDAVVL</sequence>
<feature type="compositionally biased region" description="Low complexity" evidence="1">
    <location>
        <begin position="221"/>
        <end position="237"/>
    </location>
</feature>
<feature type="compositionally biased region" description="Polar residues" evidence="1">
    <location>
        <begin position="121"/>
        <end position="157"/>
    </location>
</feature>
<gene>
    <name evidence="2" type="ORF">B9479_006168</name>
</gene>